<reference evidence="2 3" key="1">
    <citation type="submission" date="2014-04" db="EMBL/GenBank/DDBJ databases">
        <authorList>
            <consortium name="DOE Joint Genome Institute"/>
            <person name="Kuo A."/>
            <person name="Gay G."/>
            <person name="Dore J."/>
            <person name="Kohler A."/>
            <person name="Nagy L.G."/>
            <person name="Floudas D."/>
            <person name="Copeland A."/>
            <person name="Barry K.W."/>
            <person name="Cichocki N."/>
            <person name="Veneault-Fourrey C."/>
            <person name="LaButti K."/>
            <person name="Lindquist E.A."/>
            <person name="Lipzen A."/>
            <person name="Lundell T."/>
            <person name="Morin E."/>
            <person name="Murat C."/>
            <person name="Sun H."/>
            <person name="Tunlid A."/>
            <person name="Henrissat B."/>
            <person name="Grigoriev I.V."/>
            <person name="Hibbett D.S."/>
            <person name="Martin F."/>
            <person name="Nordberg H.P."/>
            <person name="Cantor M.N."/>
            <person name="Hua S.X."/>
        </authorList>
    </citation>
    <scope>NUCLEOTIDE SEQUENCE [LARGE SCALE GENOMIC DNA]</scope>
    <source>
        <strain evidence="3">h7</strain>
    </source>
</reference>
<proteinExistence type="predicted"/>
<gene>
    <name evidence="2" type="ORF">M413DRAFT_21073</name>
</gene>
<evidence type="ECO:0000313" key="2">
    <source>
        <dbReference type="EMBL" id="KIM48741.1"/>
    </source>
</evidence>
<sequence>MGRVTGPIGPPNPSAKVIFFADRKPKRARSLAEREIQDDRLRRAPRNVKRKQMSQDSAVLQYGMASTAELPSARPGATSVAPQTNTLPLSKSLGTGLHNFPPNPIMHRLAPGSMRAPTLGPVQGIIKISEEVDANNGNLAELIGKMTTLSQVTSEELKLFIILKNYLTSKTIYWNSRGSPILGMQALESEQHFYTASYGPDIRRLFNRHRQQMHPSTSGYSPEIARWLLRLLGSDSQPVISVRLCEREGRSIALQEPVAEAEQLSMLGRISIDRANDEQAEANLLETPNLHRSHAIPDPTIKSEGRAEWLETAFATFSKIDSVLEQAGCLHFHGLHRISRSELELAMEKLANALPFHIEVDNIHGQVDDLSKIAEVLRLEGRRFHGQGNDFYIQYFTFPAKDHLEHADVTIRKAIKLHETLQTKYALVMLRLRTFPYWAPSSGANHASRMGKGLKHRTILHGSQKLWNFEDLEAVMEYYECEERRNVMQSVSMSQRRSNGNGCSPQSLSLCN</sequence>
<feature type="region of interest" description="Disordered" evidence="1">
    <location>
        <begin position="492"/>
        <end position="512"/>
    </location>
</feature>
<evidence type="ECO:0000256" key="1">
    <source>
        <dbReference type="SAM" id="MobiDB-lite"/>
    </source>
</evidence>
<keyword evidence="3" id="KW-1185">Reference proteome</keyword>
<dbReference type="EMBL" id="KN831768">
    <property type="protein sequence ID" value="KIM48741.1"/>
    <property type="molecule type" value="Genomic_DNA"/>
</dbReference>
<dbReference type="Proteomes" id="UP000053424">
    <property type="component" value="Unassembled WGS sequence"/>
</dbReference>
<organism evidence="2 3">
    <name type="scientific">Hebeloma cylindrosporum</name>
    <dbReference type="NCBI Taxonomy" id="76867"/>
    <lineage>
        <taxon>Eukaryota</taxon>
        <taxon>Fungi</taxon>
        <taxon>Dikarya</taxon>
        <taxon>Basidiomycota</taxon>
        <taxon>Agaricomycotina</taxon>
        <taxon>Agaricomycetes</taxon>
        <taxon>Agaricomycetidae</taxon>
        <taxon>Agaricales</taxon>
        <taxon>Agaricineae</taxon>
        <taxon>Hymenogastraceae</taxon>
        <taxon>Hebeloma</taxon>
    </lineage>
</organism>
<evidence type="ECO:0000313" key="3">
    <source>
        <dbReference type="Proteomes" id="UP000053424"/>
    </source>
</evidence>
<dbReference type="STRING" id="686832.A0A0C3CY43"/>
<name>A0A0C3CY43_HEBCY</name>
<dbReference type="AlphaFoldDB" id="A0A0C3CY43"/>
<dbReference type="HOGENOM" id="CLU_532155_0_0_1"/>
<accession>A0A0C3CY43</accession>
<reference evidence="3" key="2">
    <citation type="submission" date="2015-01" db="EMBL/GenBank/DDBJ databases">
        <title>Evolutionary Origins and Diversification of the Mycorrhizal Mutualists.</title>
        <authorList>
            <consortium name="DOE Joint Genome Institute"/>
            <consortium name="Mycorrhizal Genomics Consortium"/>
            <person name="Kohler A."/>
            <person name="Kuo A."/>
            <person name="Nagy L.G."/>
            <person name="Floudas D."/>
            <person name="Copeland A."/>
            <person name="Barry K.W."/>
            <person name="Cichocki N."/>
            <person name="Veneault-Fourrey C."/>
            <person name="LaButti K."/>
            <person name="Lindquist E.A."/>
            <person name="Lipzen A."/>
            <person name="Lundell T."/>
            <person name="Morin E."/>
            <person name="Murat C."/>
            <person name="Riley R."/>
            <person name="Ohm R."/>
            <person name="Sun H."/>
            <person name="Tunlid A."/>
            <person name="Henrissat B."/>
            <person name="Grigoriev I.V."/>
            <person name="Hibbett D.S."/>
            <person name="Martin F."/>
        </authorList>
    </citation>
    <scope>NUCLEOTIDE SEQUENCE [LARGE SCALE GENOMIC DNA]</scope>
    <source>
        <strain evidence="3">h7</strain>
    </source>
</reference>
<protein>
    <submittedName>
        <fullName evidence="2">Uncharacterized protein</fullName>
    </submittedName>
</protein>